<keyword evidence="2" id="KW-1003">Cell membrane</keyword>
<dbReference type="RefSeq" id="WP_209892737.1">
    <property type="nucleotide sequence ID" value="NZ_JAGGMR010000001.1"/>
</dbReference>
<feature type="transmembrane region" description="Helical" evidence="6">
    <location>
        <begin position="218"/>
        <end position="237"/>
    </location>
</feature>
<dbReference type="InterPro" id="IPR036259">
    <property type="entry name" value="MFS_trans_sf"/>
</dbReference>
<feature type="transmembrane region" description="Helical" evidence="6">
    <location>
        <begin position="28"/>
        <end position="51"/>
    </location>
</feature>
<feature type="transmembrane region" description="Helical" evidence="6">
    <location>
        <begin position="379"/>
        <end position="402"/>
    </location>
</feature>
<proteinExistence type="predicted"/>
<keyword evidence="5 6" id="KW-0472">Membrane</keyword>
<dbReference type="InterPro" id="IPR020846">
    <property type="entry name" value="MFS_dom"/>
</dbReference>
<protein>
    <submittedName>
        <fullName evidence="8">DHA1 family inner membrane transport protein</fullName>
    </submittedName>
</protein>
<dbReference type="PANTHER" id="PTHR43124">
    <property type="entry name" value="PURINE EFFLUX PUMP PBUE"/>
    <property type="match status" value="1"/>
</dbReference>
<evidence type="ECO:0000313" key="8">
    <source>
        <dbReference type="EMBL" id="MBP2191300.1"/>
    </source>
</evidence>
<comment type="subcellular location">
    <subcellularLocation>
        <location evidence="1">Cell membrane</location>
        <topology evidence="1">Multi-pass membrane protein</topology>
    </subcellularLocation>
</comment>
<feature type="domain" description="Major facilitator superfamily (MFS) profile" evidence="7">
    <location>
        <begin position="26"/>
        <end position="410"/>
    </location>
</feature>
<evidence type="ECO:0000256" key="5">
    <source>
        <dbReference type="ARBA" id="ARBA00023136"/>
    </source>
</evidence>
<feature type="transmembrane region" description="Helical" evidence="6">
    <location>
        <begin position="57"/>
        <end position="81"/>
    </location>
</feature>
<dbReference type="InterPro" id="IPR050189">
    <property type="entry name" value="MFS_Efflux_Transporters"/>
</dbReference>
<comment type="caution">
    <text evidence="8">The sequence shown here is derived from an EMBL/GenBank/DDBJ whole genome shotgun (WGS) entry which is preliminary data.</text>
</comment>
<dbReference type="Proteomes" id="UP001519325">
    <property type="component" value="Unassembled WGS sequence"/>
</dbReference>
<evidence type="ECO:0000256" key="3">
    <source>
        <dbReference type="ARBA" id="ARBA00022692"/>
    </source>
</evidence>
<evidence type="ECO:0000313" key="9">
    <source>
        <dbReference type="Proteomes" id="UP001519325"/>
    </source>
</evidence>
<dbReference type="CDD" id="cd17324">
    <property type="entry name" value="MFS_NepI_like"/>
    <property type="match status" value="1"/>
</dbReference>
<organism evidence="8 9">
    <name type="scientific">Nocardia goodfellowii</name>
    <dbReference type="NCBI Taxonomy" id="882446"/>
    <lineage>
        <taxon>Bacteria</taxon>
        <taxon>Bacillati</taxon>
        <taxon>Actinomycetota</taxon>
        <taxon>Actinomycetes</taxon>
        <taxon>Mycobacteriales</taxon>
        <taxon>Nocardiaceae</taxon>
        <taxon>Nocardia</taxon>
    </lineage>
</organism>
<evidence type="ECO:0000256" key="6">
    <source>
        <dbReference type="SAM" id="Phobius"/>
    </source>
</evidence>
<evidence type="ECO:0000259" key="7">
    <source>
        <dbReference type="PROSITE" id="PS50850"/>
    </source>
</evidence>
<reference evidence="8 9" key="1">
    <citation type="submission" date="2021-03" db="EMBL/GenBank/DDBJ databases">
        <title>Sequencing the genomes of 1000 actinobacteria strains.</title>
        <authorList>
            <person name="Klenk H.-P."/>
        </authorList>
    </citation>
    <scope>NUCLEOTIDE SEQUENCE [LARGE SCALE GENOMIC DNA]</scope>
    <source>
        <strain evidence="8 9">DSM 45516</strain>
    </source>
</reference>
<keyword evidence="4 6" id="KW-1133">Transmembrane helix</keyword>
<dbReference type="Pfam" id="PF07690">
    <property type="entry name" value="MFS_1"/>
    <property type="match status" value="1"/>
</dbReference>
<dbReference type="Gene3D" id="1.20.1250.20">
    <property type="entry name" value="MFS general substrate transporter like domains"/>
    <property type="match status" value="1"/>
</dbReference>
<accession>A0ABS4QJK6</accession>
<feature type="transmembrane region" description="Helical" evidence="6">
    <location>
        <begin position="93"/>
        <end position="111"/>
    </location>
</feature>
<evidence type="ECO:0000256" key="4">
    <source>
        <dbReference type="ARBA" id="ARBA00022989"/>
    </source>
</evidence>
<dbReference type="SUPFAM" id="SSF103473">
    <property type="entry name" value="MFS general substrate transporter"/>
    <property type="match status" value="1"/>
</dbReference>
<keyword evidence="9" id="KW-1185">Reference proteome</keyword>
<evidence type="ECO:0000256" key="2">
    <source>
        <dbReference type="ARBA" id="ARBA00022475"/>
    </source>
</evidence>
<dbReference type="InterPro" id="IPR011701">
    <property type="entry name" value="MFS"/>
</dbReference>
<evidence type="ECO:0000256" key="1">
    <source>
        <dbReference type="ARBA" id="ARBA00004651"/>
    </source>
</evidence>
<dbReference type="EMBL" id="JAGGMR010000001">
    <property type="protein sequence ID" value="MBP2191300.1"/>
    <property type="molecule type" value="Genomic_DNA"/>
</dbReference>
<feature type="transmembrane region" description="Helical" evidence="6">
    <location>
        <begin position="294"/>
        <end position="311"/>
    </location>
</feature>
<sequence length="411" mass="42787">MSLLRGVDRDGSAVRVDRRRSSARHQCAVLYFLFFVMGTEGFLMPPILPALAADLDISIALAAATSTAFVVTYAVFGPPLGVLSDIRPKRQPVLAGMALFAISNIGVGLAQNFPQMLLARTLMGFAAAVALPAAWAHLSDICPPPRRGRAITNGFAVYGFGQVVGVPLGAFATQVFGWRLPYLAIGVGFVAVLGWAVRTIDTRAPRETAVRWSNMVRPLAVPVVCLALAATFAVQAGRLGAFTYVGALLESRFGFDVAARGLVGALVGVTVIVGSLLSGALVDRQRRGGHHEGWITVAGALFFAAAVALAAGTTTLWIFVLALTMWCLAGGLSYSAQQAYLADVRPAARTTVVAWHSTVMNVGHAAGNTALGSVAIGGTAFAAIAAGFGVLGAALAVAVVLLHRLRRPGDR</sequence>
<feature type="transmembrane region" description="Helical" evidence="6">
    <location>
        <begin position="117"/>
        <end position="138"/>
    </location>
</feature>
<name>A0ABS4QJK6_9NOCA</name>
<feature type="transmembrane region" description="Helical" evidence="6">
    <location>
        <begin position="257"/>
        <end position="282"/>
    </location>
</feature>
<keyword evidence="3 6" id="KW-0812">Transmembrane</keyword>
<feature type="transmembrane region" description="Helical" evidence="6">
    <location>
        <begin position="150"/>
        <end position="172"/>
    </location>
</feature>
<dbReference type="PROSITE" id="PS50850">
    <property type="entry name" value="MFS"/>
    <property type="match status" value="1"/>
</dbReference>
<dbReference type="PANTHER" id="PTHR43124:SF3">
    <property type="entry name" value="CHLORAMPHENICOL EFFLUX PUMP RV0191"/>
    <property type="match status" value="1"/>
</dbReference>
<gene>
    <name evidence="8" type="ORF">BJ987_004201</name>
</gene>
<feature type="transmembrane region" description="Helical" evidence="6">
    <location>
        <begin position="178"/>
        <end position="197"/>
    </location>
</feature>